<evidence type="ECO:0000313" key="2">
    <source>
        <dbReference type="Proteomes" id="UP000094444"/>
    </source>
</evidence>
<comment type="caution">
    <text evidence="1">The sequence shown here is derived from an EMBL/GenBank/DDBJ whole genome shotgun (WGS) entry which is preliminary data.</text>
</comment>
<dbReference type="InParanoid" id="A0A2P5HIJ0"/>
<organism evidence="1 2">
    <name type="scientific">Diaporthe helianthi</name>
    <dbReference type="NCBI Taxonomy" id="158607"/>
    <lineage>
        <taxon>Eukaryota</taxon>
        <taxon>Fungi</taxon>
        <taxon>Dikarya</taxon>
        <taxon>Ascomycota</taxon>
        <taxon>Pezizomycotina</taxon>
        <taxon>Sordariomycetes</taxon>
        <taxon>Sordariomycetidae</taxon>
        <taxon>Diaporthales</taxon>
        <taxon>Diaporthaceae</taxon>
        <taxon>Diaporthe</taxon>
    </lineage>
</organism>
<name>A0A2P5HIJ0_DIAHE</name>
<dbReference type="OrthoDB" id="429813at2759"/>
<reference evidence="1" key="1">
    <citation type="submission" date="2017-09" db="EMBL/GenBank/DDBJ databases">
        <title>Polyketide synthases of a Diaporthe helianthi virulent isolate.</title>
        <authorList>
            <person name="Baroncelli R."/>
        </authorList>
    </citation>
    <scope>NUCLEOTIDE SEQUENCE [LARGE SCALE GENOMIC DNA]</scope>
    <source>
        <strain evidence="1">7/96</strain>
    </source>
</reference>
<proteinExistence type="predicted"/>
<dbReference type="PANTHER" id="PTHR37285">
    <property type="entry name" value="SPORE WALL MATURATION PROTEIN DIT1"/>
    <property type="match status" value="1"/>
</dbReference>
<dbReference type="AlphaFoldDB" id="A0A2P5HIJ0"/>
<keyword evidence="2" id="KW-1185">Reference proteome</keyword>
<gene>
    <name evidence="1" type="ORF">DHEL01_v211542</name>
</gene>
<dbReference type="FunCoup" id="A0A2P5HIJ0">
    <property type="interactions" value="181"/>
</dbReference>
<accession>A0A2P5HIJ0</accession>
<dbReference type="PANTHER" id="PTHR37285:SF5">
    <property type="entry name" value="SPORE WALL MATURATION PROTEIN DIT1"/>
    <property type="match status" value="1"/>
</dbReference>
<evidence type="ECO:0000313" key="1">
    <source>
        <dbReference type="EMBL" id="POS70067.1"/>
    </source>
</evidence>
<protein>
    <submittedName>
        <fullName evidence="1">Glutamyl-tRNA(Gln) amidotransferase</fullName>
    </submittedName>
</protein>
<dbReference type="GO" id="GO:0016740">
    <property type="term" value="F:transferase activity"/>
    <property type="evidence" value="ECO:0007669"/>
    <property type="project" value="UniProtKB-KW"/>
</dbReference>
<dbReference type="InterPro" id="IPR007817">
    <property type="entry name" value="Isocyanide_synthase_DIT1"/>
</dbReference>
<dbReference type="EMBL" id="MAVT02001824">
    <property type="protein sequence ID" value="POS70067.1"/>
    <property type="molecule type" value="Genomic_DNA"/>
</dbReference>
<dbReference type="STRING" id="158607.A0A2P5HIJ0"/>
<sequence>MSTTGSLTSTVTKWSNTSFGKPLPLLQLRPDVATYVKSAGKGDPAREAKLVHNESDLESGETTSAINKTVDSIMDILESFSRKQKGNTVFVGREVFSPRVRRHVAARRTIPMVLPAFPAKSINRVDKVLGPSPDLGEELALARLNDLCCQIQEIYTPGAMVLIATDGACYNGNYAECYIFPITGPPRVHADWVLDLTGVTNHNLWEYGVTIRKMVAAKGYKCIEFVRIMNLLGLHAEPEITKEQYIALLEPSRQQLMERYGDPHFDANACIKSDPDYKLTFDGYAKFLKKDLAYGPIRDAALTSKKYKSKVHETAKIMIARGVAFAKLILEKYPEYVRLSIHPSTGLTKISMPLIPQPDSFSMTPWHCAVAVDVHGNFKTGHITTWKDTHDIVYRDGRPYFFREKSPLYKWDAQVDFEHLYGGGIIVHNKGGETQTRSAFSDSDKMKAATLAILQGNLTFKGFL</sequence>
<dbReference type="Proteomes" id="UP000094444">
    <property type="component" value="Unassembled WGS sequence"/>
</dbReference>
<dbReference type="Pfam" id="PF05141">
    <property type="entry name" value="DIT1_PvcA"/>
    <property type="match status" value="2"/>
</dbReference>